<organism evidence="1 2">
    <name type="scientific">Labrys wisconsinensis</name>
    <dbReference type="NCBI Taxonomy" id="425677"/>
    <lineage>
        <taxon>Bacteria</taxon>
        <taxon>Pseudomonadati</taxon>
        <taxon>Pseudomonadota</taxon>
        <taxon>Alphaproteobacteria</taxon>
        <taxon>Hyphomicrobiales</taxon>
        <taxon>Xanthobacteraceae</taxon>
        <taxon>Labrys</taxon>
    </lineage>
</organism>
<gene>
    <name evidence="1" type="ORF">QO011_000344</name>
</gene>
<name>A0ABU0IZA4_9HYPH</name>
<protein>
    <submittedName>
        <fullName evidence="1">Uncharacterized protein</fullName>
    </submittedName>
</protein>
<accession>A0ABU0IZA4</accession>
<comment type="caution">
    <text evidence="1">The sequence shown here is derived from an EMBL/GenBank/DDBJ whole genome shotgun (WGS) entry which is preliminary data.</text>
</comment>
<dbReference type="Proteomes" id="UP001242480">
    <property type="component" value="Unassembled WGS sequence"/>
</dbReference>
<evidence type="ECO:0000313" key="1">
    <source>
        <dbReference type="EMBL" id="MDQ0467349.1"/>
    </source>
</evidence>
<evidence type="ECO:0000313" key="2">
    <source>
        <dbReference type="Proteomes" id="UP001242480"/>
    </source>
</evidence>
<dbReference type="RefSeq" id="WP_307266820.1">
    <property type="nucleotide sequence ID" value="NZ_JAUSVX010000001.1"/>
</dbReference>
<sequence>MRIGAALDALDFVVSGMPKLERRQKLDAYATIQVIVERLRAIGRARGLSVSLINAQLLKIQFSVETLAGLGPTGASEELQLGDVRAALTALTSPDCFGLHLDTNE</sequence>
<keyword evidence="2" id="KW-1185">Reference proteome</keyword>
<proteinExistence type="predicted"/>
<reference evidence="1 2" key="1">
    <citation type="submission" date="2023-07" db="EMBL/GenBank/DDBJ databases">
        <title>Genomic Encyclopedia of Type Strains, Phase IV (KMG-IV): sequencing the most valuable type-strain genomes for metagenomic binning, comparative biology and taxonomic classification.</title>
        <authorList>
            <person name="Goeker M."/>
        </authorList>
    </citation>
    <scope>NUCLEOTIDE SEQUENCE [LARGE SCALE GENOMIC DNA]</scope>
    <source>
        <strain evidence="1 2">DSM 19619</strain>
    </source>
</reference>
<dbReference type="EMBL" id="JAUSVX010000001">
    <property type="protein sequence ID" value="MDQ0467349.1"/>
    <property type="molecule type" value="Genomic_DNA"/>
</dbReference>